<dbReference type="AlphaFoldDB" id="A0A7S1K8N1"/>
<dbReference type="EMBL" id="HBGB01035799">
    <property type="protein sequence ID" value="CAD9066055.1"/>
    <property type="molecule type" value="Transcribed_RNA"/>
</dbReference>
<reference evidence="1" key="1">
    <citation type="submission" date="2021-01" db="EMBL/GenBank/DDBJ databases">
        <authorList>
            <person name="Corre E."/>
            <person name="Pelletier E."/>
            <person name="Niang G."/>
            <person name="Scheremetjew M."/>
            <person name="Finn R."/>
            <person name="Kale V."/>
            <person name="Holt S."/>
            <person name="Cochrane G."/>
            <person name="Meng A."/>
            <person name="Brown T."/>
            <person name="Cohen L."/>
        </authorList>
    </citation>
    <scope>NUCLEOTIDE SEQUENCE</scope>
    <source>
        <strain evidence="1">CCMP3346</strain>
    </source>
</reference>
<proteinExistence type="predicted"/>
<evidence type="ECO:0000313" key="1">
    <source>
        <dbReference type="EMBL" id="CAD9066055.1"/>
    </source>
</evidence>
<name>A0A7S1K8N1_9ALVE</name>
<sequence length="112" mass="11885">MEALAGGADVMVDGWCSYTSSIGGLSLASMLLPSWPFYAGQVGPSLPPSPLSLFPSCLCSGWYVLSAGRHSFAPLSLFLAYLPLPPDCLPACWRTHASSCRPTPHTCHGMRV</sequence>
<protein>
    <submittedName>
        <fullName evidence="1">Uncharacterized protein</fullName>
    </submittedName>
</protein>
<gene>
    <name evidence="1" type="ORF">VBRA1451_LOCUS21126</name>
</gene>
<organism evidence="1">
    <name type="scientific">Vitrella brassicaformis</name>
    <dbReference type="NCBI Taxonomy" id="1169539"/>
    <lineage>
        <taxon>Eukaryota</taxon>
        <taxon>Sar</taxon>
        <taxon>Alveolata</taxon>
        <taxon>Colpodellida</taxon>
        <taxon>Vitrellaceae</taxon>
        <taxon>Vitrella</taxon>
    </lineage>
</organism>
<accession>A0A7S1K8N1</accession>